<proteinExistence type="predicted"/>
<dbReference type="Proteomes" id="UP000325440">
    <property type="component" value="Unassembled WGS sequence"/>
</dbReference>
<protein>
    <submittedName>
        <fullName evidence="2">Uncharacterized protein</fullName>
    </submittedName>
</protein>
<evidence type="ECO:0000256" key="1">
    <source>
        <dbReference type="SAM" id="Phobius"/>
    </source>
</evidence>
<gene>
    <name evidence="2" type="ORF">CINCED_3A010344</name>
</gene>
<sequence length="182" mass="21650">MDFGETLTIPRDLFVGYGRQVENHWSMVQPFRFQSIHSIRGMNQPICLWYERRIVFYLLASRLEMFDNVISISVHNNVGTYWLFGSHKVCSGCEIVCHRMSIHIRVCFHHVNKFIFKKKNSVLIVLFSIYIYGYIFFFSSEKVYSLGTYMIPRFKFRLPLLDLLWITLLFVQENCPSIVKII</sequence>
<reference evidence="2 3" key="1">
    <citation type="submission" date="2019-08" db="EMBL/GenBank/DDBJ databases">
        <authorList>
            <person name="Alioto T."/>
            <person name="Alioto T."/>
            <person name="Gomez Garrido J."/>
        </authorList>
    </citation>
    <scope>NUCLEOTIDE SEQUENCE [LARGE SCALE GENOMIC DNA]</scope>
</reference>
<name>A0A5E4MEV7_9HEMI</name>
<feature type="transmembrane region" description="Helical" evidence="1">
    <location>
        <begin position="122"/>
        <end position="140"/>
    </location>
</feature>
<keyword evidence="1" id="KW-0472">Membrane</keyword>
<organism evidence="2 3">
    <name type="scientific">Cinara cedri</name>
    <dbReference type="NCBI Taxonomy" id="506608"/>
    <lineage>
        <taxon>Eukaryota</taxon>
        <taxon>Metazoa</taxon>
        <taxon>Ecdysozoa</taxon>
        <taxon>Arthropoda</taxon>
        <taxon>Hexapoda</taxon>
        <taxon>Insecta</taxon>
        <taxon>Pterygota</taxon>
        <taxon>Neoptera</taxon>
        <taxon>Paraneoptera</taxon>
        <taxon>Hemiptera</taxon>
        <taxon>Sternorrhyncha</taxon>
        <taxon>Aphidomorpha</taxon>
        <taxon>Aphidoidea</taxon>
        <taxon>Aphididae</taxon>
        <taxon>Lachninae</taxon>
        <taxon>Cinara</taxon>
    </lineage>
</organism>
<dbReference type="AlphaFoldDB" id="A0A5E4MEV7"/>
<accession>A0A5E4MEV7</accession>
<keyword evidence="1" id="KW-1133">Transmembrane helix</keyword>
<keyword evidence="3" id="KW-1185">Reference proteome</keyword>
<keyword evidence="1" id="KW-0812">Transmembrane</keyword>
<evidence type="ECO:0000313" key="2">
    <source>
        <dbReference type="EMBL" id="VVC29949.1"/>
    </source>
</evidence>
<dbReference type="EMBL" id="CABPRJ010000502">
    <property type="protein sequence ID" value="VVC29949.1"/>
    <property type="molecule type" value="Genomic_DNA"/>
</dbReference>
<evidence type="ECO:0000313" key="3">
    <source>
        <dbReference type="Proteomes" id="UP000325440"/>
    </source>
</evidence>